<dbReference type="HOGENOM" id="CLU_1473731_0_0_6"/>
<reference evidence="8 9" key="1">
    <citation type="submission" date="2006-02" db="EMBL/GenBank/DDBJ databases">
        <authorList>
            <person name="Waterbury J."/>
            <person name="Ferriera S."/>
            <person name="Johnson J."/>
            <person name="Kravitz S."/>
            <person name="Halpern A."/>
            <person name="Remington K."/>
            <person name="Beeson K."/>
            <person name="Tran B."/>
            <person name="Rogers Y.-H."/>
            <person name="Friedman R."/>
            <person name="Venter J.C."/>
        </authorList>
    </citation>
    <scope>NUCLEOTIDE SEQUENCE [LARGE SCALE GENOMIC DNA]</scope>
    <source>
        <strain evidence="8 9">Nb-231</strain>
    </source>
</reference>
<dbReference type="Pfam" id="PF05231">
    <property type="entry name" value="MASE1"/>
    <property type="match status" value="1"/>
</dbReference>
<gene>
    <name evidence="8" type="ORF">NB231_02218</name>
</gene>
<evidence type="ECO:0000256" key="5">
    <source>
        <dbReference type="ARBA" id="ARBA00023136"/>
    </source>
</evidence>
<protein>
    <submittedName>
        <fullName evidence="8">Predicted signal transduction protein containing a membrane domain, an EAL and a GGDEF domain</fullName>
    </submittedName>
</protein>
<sequence>MVLLLKLGSGWWSLIVAGELFTGWSLSQPLTMRLAGGMAQTLEASLGVWLLRWAGRVECFRNLSQTIHFSIAVRLIPPLLSAGVGTLAQFVHGLVPLADWRAAWFTWWLGDALGLLIVAPVLMVWWRWLFRDAHTVLAYRFTRDEYTFCLSVSIGIDYAQGFYIHKPEPLLSAVGASAKYHGA</sequence>
<keyword evidence="3 6" id="KW-0812">Transmembrane</keyword>
<dbReference type="eggNOG" id="COG3447">
    <property type="taxonomic scope" value="Bacteria"/>
</dbReference>
<evidence type="ECO:0000259" key="7">
    <source>
        <dbReference type="Pfam" id="PF05231"/>
    </source>
</evidence>
<feature type="transmembrane region" description="Helical" evidence="6">
    <location>
        <begin position="75"/>
        <end position="95"/>
    </location>
</feature>
<keyword evidence="9" id="KW-1185">Reference proteome</keyword>
<dbReference type="Proteomes" id="UP000003374">
    <property type="component" value="Unassembled WGS sequence"/>
</dbReference>
<dbReference type="OrthoDB" id="9810730at2"/>
<organism evidence="8 9">
    <name type="scientific">Nitrococcus mobilis Nb-231</name>
    <dbReference type="NCBI Taxonomy" id="314278"/>
    <lineage>
        <taxon>Bacteria</taxon>
        <taxon>Pseudomonadati</taxon>
        <taxon>Pseudomonadota</taxon>
        <taxon>Gammaproteobacteria</taxon>
        <taxon>Chromatiales</taxon>
        <taxon>Ectothiorhodospiraceae</taxon>
        <taxon>Nitrococcus</taxon>
    </lineage>
</organism>
<comment type="subcellular location">
    <subcellularLocation>
        <location evidence="1">Cell membrane</location>
        <topology evidence="1">Multi-pass membrane protein</topology>
    </subcellularLocation>
</comment>
<dbReference type="GO" id="GO:0005886">
    <property type="term" value="C:plasma membrane"/>
    <property type="evidence" value="ECO:0007669"/>
    <property type="project" value="UniProtKB-SubCell"/>
</dbReference>
<evidence type="ECO:0000256" key="1">
    <source>
        <dbReference type="ARBA" id="ARBA00004651"/>
    </source>
</evidence>
<keyword evidence="2" id="KW-1003">Cell membrane</keyword>
<evidence type="ECO:0000313" key="8">
    <source>
        <dbReference type="EMBL" id="EAR20694.1"/>
    </source>
</evidence>
<accession>A4BUI0</accession>
<comment type="caution">
    <text evidence="8">The sequence shown here is derived from an EMBL/GenBank/DDBJ whole genome shotgun (WGS) entry which is preliminary data.</text>
</comment>
<evidence type="ECO:0000256" key="2">
    <source>
        <dbReference type="ARBA" id="ARBA00022475"/>
    </source>
</evidence>
<keyword evidence="5 6" id="KW-0472">Membrane</keyword>
<evidence type="ECO:0000256" key="4">
    <source>
        <dbReference type="ARBA" id="ARBA00022989"/>
    </source>
</evidence>
<dbReference type="AlphaFoldDB" id="A4BUI0"/>
<proteinExistence type="predicted"/>
<evidence type="ECO:0000313" key="9">
    <source>
        <dbReference type="Proteomes" id="UP000003374"/>
    </source>
</evidence>
<dbReference type="InterPro" id="IPR007895">
    <property type="entry name" value="MASE1"/>
</dbReference>
<keyword evidence="4 6" id="KW-1133">Transmembrane helix</keyword>
<evidence type="ECO:0000256" key="3">
    <source>
        <dbReference type="ARBA" id="ARBA00022692"/>
    </source>
</evidence>
<feature type="transmembrane region" description="Helical" evidence="6">
    <location>
        <begin position="107"/>
        <end position="130"/>
    </location>
</feature>
<dbReference type="STRING" id="314278.NB231_02218"/>
<feature type="domain" description="MASE1" evidence="7">
    <location>
        <begin position="7"/>
        <end position="138"/>
    </location>
</feature>
<evidence type="ECO:0000256" key="6">
    <source>
        <dbReference type="SAM" id="Phobius"/>
    </source>
</evidence>
<name>A4BUI0_9GAMM</name>
<dbReference type="EMBL" id="AAOF01000018">
    <property type="protein sequence ID" value="EAR20694.1"/>
    <property type="molecule type" value="Genomic_DNA"/>
</dbReference>